<dbReference type="Proteomes" id="UP000605201">
    <property type="component" value="Unassembled WGS sequence"/>
</dbReference>
<evidence type="ECO:0000313" key="1">
    <source>
        <dbReference type="EMBL" id="MBC8431011.1"/>
    </source>
</evidence>
<name>A0A8J6NPC1_9BACT</name>
<dbReference type="EMBL" id="JACNIG010000101">
    <property type="protein sequence ID" value="MBC8431011.1"/>
    <property type="molecule type" value="Genomic_DNA"/>
</dbReference>
<proteinExistence type="predicted"/>
<dbReference type="AlphaFoldDB" id="A0A8J6NPC1"/>
<reference evidence="1 2" key="1">
    <citation type="submission" date="2020-08" db="EMBL/GenBank/DDBJ databases">
        <title>Bridging the membrane lipid divide: bacteria of the FCB group superphylum have the potential to synthesize archaeal ether lipids.</title>
        <authorList>
            <person name="Villanueva L."/>
            <person name="Von Meijenfeldt F.A.B."/>
            <person name="Westbye A.B."/>
            <person name="Yadav S."/>
            <person name="Hopmans E.C."/>
            <person name="Dutilh B.E."/>
            <person name="Sinninghe Damste J.S."/>
        </authorList>
    </citation>
    <scope>NUCLEOTIDE SEQUENCE [LARGE SCALE GENOMIC DNA]</scope>
    <source>
        <strain evidence="1">NIOZ-UU17</strain>
    </source>
</reference>
<sequence>MPILIAGRLLGGCVTYQVVRNLEGTDVVAPGDEFQVGKITLEDALALLGAPTTVVELEGQDLLFYQKTVMRQKRLSVGLPLLDALGTSINFSASKGRANYDTLALFFTPDRILRQVVFEKGASQPYKKPTSK</sequence>
<organism evidence="1 2">
    <name type="scientific">Candidatus Desulfatibia vada</name>
    <dbReference type="NCBI Taxonomy" id="2841696"/>
    <lineage>
        <taxon>Bacteria</taxon>
        <taxon>Pseudomonadati</taxon>
        <taxon>Thermodesulfobacteriota</taxon>
        <taxon>Desulfobacteria</taxon>
        <taxon>Desulfobacterales</taxon>
        <taxon>Desulfobacterales incertae sedis</taxon>
        <taxon>Candidatus Desulfatibia</taxon>
    </lineage>
</organism>
<protein>
    <submittedName>
        <fullName evidence="1">Uncharacterized protein</fullName>
    </submittedName>
</protein>
<gene>
    <name evidence="1" type="ORF">H8D96_03735</name>
</gene>
<accession>A0A8J6NPC1</accession>
<comment type="caution">
    <text evidence="1">The sequence shown here is derived from an EMBL/GenBank/DDBJ whole genome shotgun (WGS) entry which is preliminary data.</text>
</comment>
<evidence type="ECO:0000313" key="2">
    <source>
        <dbReference type="Proteomes" id="UP000605201"/>
    </source>
</evidence>